<comment type="caution">
    <text evidence="1">The sequence shown here is derived from an EMBL/GenBank/DDBJ whole genome shotgun (WGS) entry which is preliminary data.</text>
</comment>
<dbReference type="Proteomes" id="UP000798662">
    <property type="component" value="Chromosome 3"/>
</dbReference>
<accession>A0ACC3CF71</accession>
<reference evidence="1" key="1">
    <citation type="submission" date="2019-11" db="EMBL/GenBank/DDBJ databases">
        <title>Nori genome reveals adaptations in red seaweeds to the harsh intertidal environment.</title>
        <authorList>
            <person name="Wang D."/>
            <person name="Mao Y."/>
        </authorList>
    </citation>
    <scope>NUCLEOTIDE SEQUENCE</scope>
    <source>
        <tissue evidence="1">Gametophyte</tissue>
    </source>
</reference>
<keyword evidence="2" id="KW-1185">Reference proteome</keyword>
<gene>
    <name evidence="1" type="ORF">I4F81_010959</name>
</gene>
<organism evidence="1 2">
    <name type="scientific">Pyropia yezoensis</name>
    <name type="common">Susabi-nori</name>
    <name type="synonym">Porphyra yezoensis</name>
    <dbReference type="NCBI Taxonomy" id="2788"/>
    <lineage>
        <taxon>Eukaryota</taxon>
        <taxon>Rhodophyta</taxon>
        <taxon>Bangiophyceae</taxon>
        <taxon>Bangiales</taxon>
        <taxon>Bangiaceae</taxon>
        <taxon>Pyropia</taxon>
    </lineage>
</organism>
<evidence type="ECO:0000313" key="2">
    <source>
        <dbReference type="Proteomes" id="UP000798662"/>
    </source>
</evidence>
<evidence type="ECO:0000313" key="1">
    <source>
        <dbReference type="EMBL" id="KAK1868473.1"/>
    </source>
</evidence>
<protein>
    <submittedName>
        <fullName evidence="1">Uncharacterized protein</fullName>
    </submittedName>
</protein>
<sequence>MAVAFLPHPVLPGTLSSADHLLSRRLQAAPTPCCRCAGRRARPLPPPQALPPVATAATATSDYGTPNSSLERVYLPPPLLTLATPEGATVLLPAAEAAHLRARRVRPLASVLLFNGTGTLAVAVLLPPSEAAYFVADLASVAATGVLDGGGGGSCPPPSAPRRRQRRRDPPLLPSAVRLTAPPFDVSPSDGLTAAVALPAAPASADWAVEKLTEVGVARIIAIPTARAAGAAGGPSVAAASVAARADRWRRLAVAATKQSLRPVVPDVDVSPVWADVLVLVAATADRGEAVWVADVEGVELGAFLVSRGGGGVGLRGGMLLVGPEGGFTPGEVEDLVRAGGVLVRLGGGRLRVETAAVAAAAAIMMVRCADT</sequence>
<name>A0ACC3CF71_PYRYE</name>
<dbReference type="EMBL" id="CM020620">
    <property type="protein sequence ID" value="KAK1868473.1"/>
    <property type="molecule type" value="Genomic_DNA"/>
</dbReference>
<proteinExistence type="predicted"/>